<comment type="caution">
    <text evidence="9">The sequence shown here is derived from an EMBL/GenBank/DDBJ whole genome shotgun (WGS) entry which is preliminary data.</text>
</comment>
<dbReference type="InterPro" id="IPR036852">
    <property type="entry name" value="Peptidase_S8/S53_dom_sf"/>
</dbReference>
<feature type="domain" description="C5a peptidase/Subtilisin-like protease SBT2-like Fn3-like" evidence="8">
    <location>
        <begin position="384"/>
        <end position="497"/>
    </location>
</feature>
<evidence type="ECO:0000256" key="3">
    <source>
        <dbReference type="ARBA" id="ARBA00022729"/>
    </source>
</evidence>
<reference evidence="9" key="1">
    <citation type="journal article" date="2020" name="Fungal Divers.">
        <title>Resolving the Mortierellaceae phylogeny through synthesis of multi-gene phylogenetics and phylogenomics.</title>
        <authorList>
            <person name="Vandepol N."/>
            <person name="Liber J."/>
            <person name="Desiro A."/>
            <person name="Na H."/>
            <person name="Kennedy M."/>
            <person name="Barry K."/>
            <person name="Grigoriev I.V."/>
            <person name="Miller A.N."/>
            <person name="O'Donnell K."/>
            <person name="Stajich J.E."/>
            <person name="Bonito G."/>
        </authorList>
    </citation>
    <scope>NUCLEOTIDE SEQUENCE</scope>
    <source>
        <strain evidence="9">REB-010B</strain>
    </source>
</reference>
<comment type="similarity">
    <text evidence="1 6">Belongs to the peptidase S8 family.</text>
</comment>
<evidence type="ECO:0000256" key="1">
    <source>
        <dbReference type="ARBA" id="ARBA00011073"/>
    </source>
</evidence>
<dbReference type="InterPro" id="IPR050131">
    <property type="entry name" value="Peptidase_S8_subtilisin-like"/>
</dbReference>
<dbReference type="InterPro" id="IPR023828">
    <property type="entry name" value="Peptidase_S8_Ser-AS"/>
</dbReference>
<keyword evidence="2" id="KW-0645">Protease</keyword>
<evidence type="ECO:0000256" key="5">
    <source>
        <dbReference type="ARBA" id="ARBA00022825"/>
    </source>
</evidence>
<dbReference type="PANTHER" id="PTHR43806:SF66">
    <property type="entry name" value="SERIN ENDOPEPTIDASE"/>
    <property type="match status" value="1"/>
</dbReference>
<evidence type="ECO:0000259" key="8">
    <source>
        <dbReference type="Pfam" id="PF06280"/>
    </source>
</evidence>
<evidence type="ECO:0000313" key="10">
    <source>
        <dbReference type="Proteomes" id="UP000738325"/>
    </source>
</evidence>
<dbReference type="PROSITE" id="PS00138">
    <property type="entry name" value="SUBTILASE_SER"/>
    <property type="match status" value="1"/>
</dbReference>
<gene>
    <name evidence="9" type="ORF">BGZ99_000826</name>
</gene>
<dbReference type="Pfam" id="PF00082">
    <property type="entry name" value="Peptidase_S8"/>
    <property type="match status" value="1"/>
</dbReference>
<dbReference type="OrthoDB" id="10256524at2759"/>
<feature type="domain" description="Peptidase S8/S53" evidence="7">
    <location>
        <begin position="15"/>
        <end position="348"/>
    </location>
</feature>
<dbReference type="AlphaFoldDB" id="A0A9P6R441"/>
<evidence type="ECO:0000256" key="4">
    <source>
        <dbReference type="ARBA" id="ARBA00022801"/>
    </source>
</evidence>
<dbReference type="Gene3D" id="2.60.40.1710">
    <property type="entry name" value="Subtilisin-like superfamily"/>
    <property type="match status" value="1"/>
</dbReference>
<dbReference type="Gene3D" id="3.50.30.30">
    <property type="match status" value="1"/>
</dbReference>
<dbReference type="PANTHER" id="PTHR43806">
    <property type="entry name" value="PEPTIDASE S8"/>
    <property type="match status" value="1"/>
</dbReference>
<dbReference type="EMBL" id="JAAAIP010001182">
    <property type="protein sequence ID" value="KAG0309597.1"/>
    <property type="molecule type" value="Genomic_DNA"/>
</dbReference>
<evidence type="ECO:0008006" key="11">
    <source>
        <dbReference type="Google" id="ProtNLM"/>
    </source>
</evidence>
<evidence type="ECO:0000256" key="6">
    <source>
        <dbReference type="PROSITE-ProRule" id="PRU01240"/>
    </source>
</evidence>
<dbReference type="PROSITE" id="PS51892">
    <property type="entry name" value="SUBTILASE"/>
    <property type="match status" value="1"/>
</dbReference>
<name>A0A9P6R441_9FUNG</name>
<organism evidence="9 10">
    <name type="scientific">Dissophora globulifera</name>
    <dbReference type="NCBI Taxonomy" id="979702"/>
    <lineage>
        <taxon>Eukaryota</taxon>
        <taxon>Fungi</taxon>
        <taxon>Fungi incertae sedis</taxon>
        <taxon>Mucoromycota</taxon>
        <taxon>Mortierellomycotina</taxon>
        <taxon>Mortierellomycetes</taxon>
        <taxon>Mortierellales</taxon>
        <taxon>Mortierellaceae</taxon>
        <taxon>Dissophora</taxon>
    </lineage>
</organism>
<comment type="caution">
    <text evidence="6">Lacks conserved residue(s) required for the propagation of feature annotation.</text>
</comment>
<dbReference type="GO" id="GO:0004252">
    <property type="term" value="F:serine-type endopeptidase activity"/>
    <property type="evidence" value="ECO:0007669"/>
    <property type="project" value="InterPro"/>
</dbReference>
<accession>A0A9P6R441</accession>
<dbReference type="InterPro" id="IPR010435">
    <property type="entry name" value="C5a/SBT2-like_Fn3"/>
</dbReference>
<evidence type="ECO:0000259" key="7">
    <source>
        <dbReference type="Pfam" id="PF00082"/>
    </source>
</evidence>
<dbReference type="InterPro" id="IPR000209">
    <property type="entry name" value="Peptidase_S8/S53_dom"/>
</dbReference>
<evidence type="ECO:0000256" key="2">
    <source>
        <dbReference type="ARBA" id="ARBA00022670"/>
    </source>
</evidence>
<proteinExistence type="inferred from homology"/>
<keyword evidence="4" id="KW-0378">Hydrolase</keyword>
<dbReference type="GO" id="GO:0005615">
    <property type="term" value="C:extracellular space"/>
    <property type="evidence" value="ECO:0007669"/>
    <property type="project" value="TreeGrafter"/>
</dbReference>
<protein>
    <recommendedName>
        <fullName evidence="11">Peptidase S8/S53 domain-containing protein</fullName>
    </recommendedName>
</protein>
<dbReference type="Pfam" id="PF06280">
    <property type="entry name" value="fn3_5"/>
    <property type="match status" value="1"/>
</dbReference>
<dbReference type="GO" id="GO:0016020">
    <property type="term" value="C:membrane"/>
    <property type="evidence" value="ECO:0007669"/>
    <property type="project" value="InterPro"/>
</dbReference>
<evidence type="ECO:0000313" key="9">
    <source>
        <dbReference type="EMBL" id="KAG0309597.1"/>
    </source>
</evidence>
<dbReference type="Gene3D" id="3.40.50.200">
    <property type="entry name" value="Peptidase S8/S53 domain"/>
    <property type="match status" value="1"/>
</dbReference>
<dbReference type="GO" id="GO:0006508">
    <property type="term" value="P:proteolysis"/>
    <property type="evidence" value="ECO:0007669"/>
    <property type="project" value="UniProtKB-KW"/>
</dbReference>
<dbReference type="SUPFAM" id="SSF52743">
    <property type="entry name" value="Subtilisin-like"/>
    <property type="match status" value="1"/>
</dbReference>
<feature type="non-terminal residue" evidence="9">
    <location>
        <position position="665"/>
    </location>
</feature>
<dbReference type="Proteomes" id="UP000738325">
    <property type="component" value="Unassembled WGS sequence"/>
</dbReference>
<keyword evidence="3" id="KW-0732">Signal</keyword>
<keyword evidence="5" id="KW-0720">Serine protease</keyword>
<sequence length="665" mass="69959">NALDIKVSPKPPQPFVGVAPEVTLGAYRIFGCPGAASDDVILAAMELAFNDGMDVINMSLGSGPAYKTNPAAVLAETLIAHGMAVIAAAGNDGTNGVGMVSDIGLGDSSSSVASFDNTYNSYYSFKYGSVNRPYSSAIAYGQAIHLTSRDIVPIFEANGALSDGCDPTRYNGINVANKVVLVLGDFTRCNSIGRGTNALSGGAAGILIQTTPYGISSITGIPNFPMGSIEFQAGEDIITIFKKAPTTHVSFSAAASLFLIEGGGTPSGFSSFGLDGELRSKPDLGAPGGNILSTYPLADGGYTVLSGTSMATPYIAGSHALYMQAKKSKPHGDVIRKVFKNTATATKNFESKTIASVAKQGAGLVNVLNAILTTTSISPDHLDLLDTAHFQKSVKIQIKNTGKHTQTYTLSHTPADALNSYPTNNSFPIGNPIIEADYATVKFSCTKIKIAPGKTAKATLTFTEPKKGLSSQFPIYSGFVVVTSSTKGSIPVHIPYTGMKGDVGNVPIQDKDAGLPELLALSGVDGQLYGVSSGFSFDLSVANPVYTPFIATRLGSHTPDMTIRVFDSTNDKFVGFLYATNRGPAFGWRGRDPNANSQGSFSYEDWIWMGQVVKTEDATAPVELLPSGVYRVVVASQKKLSKGVYPDDFEIYDIGSYPIITSQQL</sequence>
<keyword evidence="10" id="KW-1185">Reference proteome</keyword>